<dbReference type="RefSeq" id="WP_091239727.1">
    <property type="nucleotide sequence ID" value="NZ_FNAG01000002.1"/>
</dbReference>
<dbReference type="InterPro" id="IPR040739">
    <property type="entry name" value="RlmM_FDX"/>
</dbReference>
<evidence type="ECO:0000313" key="12">
    <source>
        <dbReference type="EMBL" id="SDD34971.1"/>
    </source>
</evidence>
<dbReference type="EC" id="2.1.1.186" evidence="6"/>
<dbReference type="OrthoDB" id="154490at2"/>
<comment type="subcellular location">
    <subcellularLocation>
        <location evidence="6">Cytoplasm</location>
    </subcellularLocation>
</comment>
<feature type="domain" description="Ribosomal RNA methyltransferase FtsJ" evidence="9">
    <location>
        <begin position="201"/>
        <end position="293"/>
    </location>
</feature>
<feature type="binding site" evidence="6 8">
    <location>
        <position position="203"/>
    </location>
    <ligand>
        <name>S-adenosyl-L-methionine</name>
        <dbReference type="ChEBI" id="CHEBI:59789"/>
    </ligand>
</feature>
<dbReference type="PANTHER" id="PTHR37524:SF2">
    <property type="entry name" value="RIBOSOMAL RNA METHYLTRANSFERASE FTSJ DOMAIN-CONTAINING PROTEIN"/>
    <property type="match status" value="1"/>
</dbReference>
<feature type="binding site" evidence="6 8">
    <location>
        <begin position="236"/>
        <end position="239"/>
    </location>
    <ligand>
        <name>S-adenosyl-L-methionine</name>
        <dbReference type="ChEBI" id="CHEBI:59789"/>
    </ligand>
</feature>
<dbReference type="InterPro" id="IPR002877">
    <property type="entry name" value="RNA_MeTrfase_FtsJ_dom"/>
</dbReference>
<evidence type="ECO:0000256" key="8">
    <source>
        <dbReference type="PIRSR" id="PIRSR028774-2"/>
    </source>
</evidence>
<dbReference type="HAMAP" id="MF_01551">
    <property type="entry name" value="23SrRNA_methyltr_M"/>
    <property type="match status" value="1"/>
</dbReference>
<keyword evidence="2 6" id="KW-0698">rRNA processing</keyword>
<keyword evidence="13" id="KW-1185">Reference proteome</keyword>
<comment type="subunit">
    <text evidence="6">Monomer.</text>
</comment>
<keyword evidence="1 6" id="KW-0963">Cytoplasm</keyword>
<dbReference type="GO" id="GO:0005737">
    <property type="term" value="C:cytoplasm"/>
    <property type="evidence" value="ECO:0007669"/>
    <property type="project" value="UniProtKB-SubCell"/>
</dbReference>
<dbReference type="Pfam" id="PF01728">
    <property type="entry name" value="FtsJ"/>
    <property type="match status" value="1"/>
</dbReference>
<dbReference type="GO" id="GO:0008757">
    <property type="term" value="F:S-adenosylmethionine-dependent methyltransferase activity"/>
    <property type="evidence" value="ECO:0007669"/>
    <property type="project" value="UniProtKB-UniRule"/>
</dbReference>
<evidence type="ECO:0000259" key="10">
    <source>
        <dbReference type="Pfam" id="PF18125"/>
    </source>
</evidence>
<dbReference type="NCBIfam" id="NF008734">
    <property type="entry name" value="PRK11760.1"/>
    <property type="match status" value="1"/>
</dbReference>
<dbReference type="STRING" id="265719.SAMN04488509_102108"/>
<feature type="domain" description="Ribosomal RNA large subunit methyltransferase M THUMP-like" evidence="11">
    <location>
        <begin position="89"/>
        <end position="164"/>
    </location>
</feature>
<evidence type="ECO:0000256" key="3">
    <source>
        <dbReference type="ARBA" id="ARBA00022603"/>
    </source>
</evidence>
<dbReference type="Pfam" id="PF18125">
    <property type="entry name" value="RlmM_FDX"/>
    <property type="match status" value="1"/>
</dbReference>
<dbReference type="Pfam" id="PF21239">
    <property type="entry name" value="RLMM_N"/>
    <property type="match status" value="1"/>
</dbReference>
<dbReference type="GO" id="GO:0006364">
    <property type="term" value="P:rRNA processing"/>
    <property type="evidence" value="ECO:0007669"/>
    <property type="project" value="UniProtKB-UniRule"/>
</dbReference>
<feature type="domain" description="RlmM ferredoxin-like" evidence="10">
    <location>
        <begin position="10"/>
        <end position="75"/>
    </location>
</feature>
<evidence type="ECO:0000256" key="5">
    <source>
        <dbReference type="ARBA" id="ARBA00022691"/>
    </source>
</evidence>
<keyword evidence="4 6" id="KW-0808">Transferase</keyword>
<evidence type="ECO:0000256" key="6">
    <source>
        <dbReference type="HAMAP-Rule" id="MF_01551"/>
    </source>
</evidence>
<comment type="catalytic activity">
    <reaction evidence="6">
        <text>cytidine(2498) in 23S rRNA + S-adenosyl-L-methionine = 2'-O-methylcytidine(2498) in 23S rRNA + S-adenosyl-L-homocysteine + H(+)</text>
        <dbReference type="Rhea" id="RHEA:42788"/>
        <dbReference type="Rhea" id="RHEA-COMP:10244"/>
        <dbReference type="Rhea" id="RHEA-COMP:10245"/>
        <dbReference type="ChEBI" id="CHEBI:15378"/>
        <dbReference type="ChEBI" id="CHEBI:57856"/>
        <dbReference type="ChEBI" id="CHEBI:59789"/>
        <dbReference type="ChEBI" id="CHEBI:74495"/>
        <dbReference type="ChEBI" id="CHEBI:82748"/>
        <dbReference type="EC" id="2.1.1.186"/>
    </reaction>
</comment>
<evidence type="ECO:0000259" key="9">
    <source>
        <dbReference type="Pfam" id="PF01728"/>
    </source>
</evidence>
<evidence type="ECO:0000256" key="4">
    <source>
        <dbReference type="ARBA" id="ARBA00022679"/>
    </source>
</evidence>
<evidence type="ECO:0000259" key="11">
    <source>
        <dbReference type="Pfam" id="PF21239"/>
    </source>
</evidence>
<dbReference type="PIRSF" id="PIRSF028774">
    <property type="entry name" value="UCP028774"/>
    <property type="match status" value="1"/>
</dbReference>
<dbReference type="InterPro" id="IPR048646">
    <property type="entry name" value="RlmM_THUMP-like"/>
</dbReference>
<dbReference type="AlphaFoldDB" id="A0A1G6U0Z1"/>
<sequence length="369" mass="40308">MKSFGDAGLYLPCRAGFEPECAAEISERAASFGVAGYAKTERDSGYVRFLGLDAESQSQLCRALPWHALIFARQRLSVFAELQNLDPKDRLSPVLEAMAGSGQVFGQLSMEHPDADVGRDLAGLARSFGNALRAGLRKPGHLSAKDDPRKPTLHVVLLSGTHLLLAAGDAEDTPPMRGQGERAAPWTGGIPRLKLAHDAPSRSALKLEEALLTLLSPDERTRWMKAGQQAVDLGAAPGGWSWVLARAGLSVTAIDNGPLAESAMGTGLIKHLRSDGFRWRPPHPIDWLVCDMVEQPKRVAALMGDWLVEGDARRAIFNLKLPMKKRWQEVREQMDALDARLKQAGLNLELRARQLYHDREEITVAAVPG</sequence>
<evidence type="ECO:0000256" key="1">
    <source>
        <dbReference type="ARBA" id="ARBA00022490"/>
    </source>
</evidence>
<feature type="active site" description="Proton acceptor" evidence="6 7">
    <location>
        <position position="320"/>
    </location>
</feature>
<comment type="function">
    <text evidence="6">Catalyzes the 2'-O-methylation at nucleotide C2498 in 23S rRNA.</text>
</comment>
<dbReference type="GO" id="GO:0032259">
    <property type="term" value="P:methylation"/>
    <property type="evidence" value="ECO:0007669"/>
    <property type="project" value="UniProtKB-KW"/>
</dbReference>
<dbReference type="Gene3D" id="3.30.2300.20">
    <property type="match status" value="1"/>
</dbReference>
<dbReference type="InterPro" id="IPR029063">
    <property type="entry name" value="SAM-dependent_MTases_sf"/>
</dbReference>
<gene>
    <name evidence="6" type="primary">rlmM</name>
    <name evidence="12" type="ORF">SAMN04488509_102108</name>
</gene>
<feature type="binding site" evidence="6 8">
    <location>
        <position position="291"/>
    </location>
    <ligand>
        <name>S-adenosyl-L-methionine</name>
        <dbReference type="ChEBI" id="CHEBI:59789"/>
    </ligand>
</feature>
<dbReference type="PANTHER" id="PTHR37524">
    <property type="entry name" value="RIBOSOMAL RNA LARGE SUBUNIT METHYLTRANSFERASE M"/>
    <property type="match status" value="1"/>
</dbReference>
<protein>
    <recommendedName>
        <fullName evidence="6">Ribosomal RNA large subunit methyltransferase M</fullName>
        <ecNumber evidence="6">2.1.1.186</ecNumber>
    </recommendedName>
    <alternativeName>
        <fullName evidence="6">23S rRNA (cytidine2498-2'-O)-methyltransferase</fullName>
    </alternativeName>
    <alternativeName>
        <fullName evidence="6">23S rRNA 2'-O-ribose methyltransferase RlmM</fullName>
    </alternativeName>
</protein>
<evidence type="ECO:0000256" key="2">
    <source>
        <dbReference type="ARBA" id="ARBA00022552"/>
    </source>
</evidence>
<dbReference type="SUPFAM" id="SSF53335">
    <property type="entry name" value="S-adenosyl-L-methionine-dependent methyltransferases"/>
    <property type="match status" value="1"/>
</dbReference>
<reference evidence="12 13" key="1">
    <citation type="submission" date="2016-10" db="EMBL/GenBank/DDBJ databases">
        <authorList>
            <person name="de Groot N.N."/>
        </authorList>
    </citation>
    <scope>NUCLEOTIDE SEQUENCE [LARGE SCALE GENOMIC DNA]</scope>
    <source>
        <strain evidence="12 13">DSM 16957</strain>
    </source>
</reference>
<dbReference type="EMBL" id="FNAG01000002">
    <property type="protein sequence ID" value="SDD34971.1"/>
    <property type="molecule type" value="Genomic_DNA"/>
</dbReference>
<feature type="binding site" evidence="6 8">
    <location>
        <position position="275"/>
    </location>
    <ligand>
        <name>S-adenosyl-L-methionine</name>
        <dbReference type="ChEBI" id="CHEBI:59789"/>
    </ligand>
</feature>
<organism evidence="12 13">
    <name type="scientific">Aquimonas voraii</name>
    <dbReference type="NCBI Taxonomy" id="265719"/>
    <lineage>
        <taxon>Bacteria</taxon>
        <taxon>Pseudomonadati</taxon>
        <taxon>Pseudomonadota</taxon>
        <taxon>Gammaproteobacteria</taxon>
        <taxon>Lysobacterales</taxon>
        <taxon>Lysobacteraceae</taxon>
        <taxon>Aquimonas</taxon>
    </lineage>
</organism>
<dbReference type="Gene3D" id="3.30.70.2810">
    <property type="match status" value="1"/>
</dbReference>
<evidence type="ECO:0000256" key="7">
    <source>
        <dbReference type="PIRSR" id="PIRSR028774-1"/>
    </source>
</evidence>
<feature type="binding site" evidence="6 8">
    <location>
        <position position="255"/>
    </location>
    <ligand>
        <name>S-adenosyl-L-methionine</name>
        <dbReference type="ChEBI" id="CHEBI:59789"/>
    </ligand>
</feature>
<dbReference type="InterPro" id="IPR011224">
    <property type="entry name" value="rRNA_MeTrfase_M"/>
</dbReference>
<proteinExistence type="inferred from homology"/>
<dbReference type="Proteomes" id="UP000199603">
    <property type="component" value="Unassembled WGS sequence"/>
</dbReference>
<keyword evidence="3 6" id="KW-0489">Methyltransferase</keyword>
<name>A0A1G6U0Z1_9GAMM</name>
<comment type="similarity">
    <text evidence="6">Belongs to the class I-like SAM-binding methyltransferase superfamily. RNA methyltransferase RlmE family. RlmM subfamily.</text>
</comment>
<dbReference type="Gene3D" id="3.40.50.150">
    <property type="entry name" value="Vaccinia Virus protein VP39"/>
    <property type="match status" value="1"/>
</dbReference>
<accession>A0A1G6U0Z1</accession>
<evidence type="ECO:0000313" key="13">
    <source>
        <dbReference type="Proteomes" id="UP000199603"/>
    </source>
</evidence>
<keyword evidence="5 6" id="KW-0949">S-adenosyl-L-methionine</keyword>